<proteinExistence type="predicted"/>
<reference evidence="2 3" key="1">
    <citation type="submission" date="2022-11" db="EMBL/GenBank/DDBJ databases">
        <title>Minimal conservation of predation-associated metabolite biosynthetic gene clusters underscores biosynthetic potential of Myxococcota including descriptions for ten novel species: Archangium lansinium sp. nov., Myxococcus landrumus sp. nov., Nannocystis bai.</title>
        <authorList>
            <person name="Ahearne A."/>
            <person name="Stevens C."/>
            <person name="Dowd S."/>
        </authorList>
    </citation>
    <scope>NUCLEOTIDE SEQUENCE [LARGE SCALE GENOMIC DNA]</scope>
    <source>
        <strain evidence="2 3">RJM3</strain>
    </source>
</reference>
<gene>
    <name evidence="2" type="ORF">POL67_44150</name>
</gene>
<dbReference type="RefSeq" id="WP_271927324.1">
    <property type="nucleotide sequence ID" value="NZ_JAQNDO010000001.1"/>
</dbReference>
<feature type="transmembrane region" description="Helical" evidence="1">
    <location>
        <begin position="25"/>
        <end position="45"/>
    </location>
</feature>
<evidence type="ECO:0008006" key="4">
    <source>
        <dbReference type="Google" id="ProtNLM"/>
    </source>
</evidence>
<feature type="transmembrane region" description="Helical" evidence="1">
    <location>
        <begin position="450"/>
        <end position="467"/>
    </location>
</feature>
<sequence>MDATIARPFATTAGARPGGLLDRRYGPLVLHAFLVLLGFTTLGFAESPATTLYVTGAAVTVVFPWIILLEIRRAPLGLSPISFYFGWNTVSLGLAAIHHGNKLADGIPIRFSVQTIYPDELAAGYVMYLLGSFGLHAGLQFVRPIPKPGERSPSGGSGFLLLWVIGILVRFGDKFIVGIGAFGGLLQWGSLAALTRYVIFESKDYRRASFWLLITLGTAIEFAVNLRAGSKAFLMFSFLPAGLLFARERALRRWLPVLGLALTAFYLGVVAPVVAASRQATELAGESQSDRIVRTYSQGEYGEGDGIEEQATAFFERSFEPIPASFLYGEVERHGLRWGDTFDYLAYAFVPRIFWPDKPTVSRGGWFYYYIGAARTEAEATTSIAQTAAGEMYWNFGFPGVILGLAAIGALFGSLWRLTTAFPEQDPIRLVLYIGIVFNMIDMSEAGTTVVNIAFRTIVLVPSMYLLDRTAKRRAEALAGVRSPS</sequence>
<evidence type="ECO:0000256" key="1">
    <source>
        <dbReference type="SAM" id="Phobius"/>
    </source>
</evidence>
<name>A0ABT5F2S1_9BACT</name>
<feature type="transmembrane region" description="Helical" evidence="1">
    <location>
        <begin position="396"/>
        <end position="416"/>
    </location>
</feature>
<organism evidence="2 3">
    <name type="scientific">Polyangium mundeleinium</name>
    <dbReference type="NCBI Taxonomy" id="2995306"/>
    <lineage>
        <taxon>Bacteria</taxon>
        <taxon>Pseudomonadati</taxon>
        <taxon>Myxococcota</taxon>
        <taxon>Polyangia</taxon>
        <taxon>Polyangiales</taxon>
        <taxon>Polyangiaceae</taxon>
        <taxon>Polyangium</taxon>
    </lineage>
</organism>
<keyword evidence="3" id="KW-1185">Reference proteome</keyword>
<dbReference type="EMBL" id="JAQNDO010000001">
    <property type="protein sequence ID" value="MDC0748401.1"/>
    <property type="molecule type" value="Genomic_DNA"/>
</dbReference>
<feature type="transmembrane region" description="Helical" evidence="1">
    <location>
        <begin position="177"/>
        <end position="199"/>
    </location>
</feature>
<feature type="transmembrane region" description="Helical" evidence="1">
    <location>
        <begin position="121"/>
        <end position="142"/>
    </location>
</feature>
<feature type="transmembrane region" description="Helical" evidence="1">
    <location>
        <begin position="51"/>
        <end position="69"/>
    </location>
</feature>
<keyword evidence="1" id="KW-1133">Transmembrane helix</keyword>
<feature type="transmembrane region" description="Helical" evidence="1">
    <location>
        <begin position="254"/>
        <end position="275"/>
    </location>
</feature>
<evidence type="ECO:0000313" key="3">
    <source>
        <dbReference type="Proteomes" id="UP001221411"/>
    </source>
</evidence>
<evidence type="ECO:0000313" key="2">
    <source>
        <dbReference type="EMBL" id="MDC0748401.1"/>
    </source>
</evidence>
<feature type="transmembrane region" description="Helical" evidence="1">
    <location>
        <begin position="208"/>
        <end position="226"/>
    </location>
</feature>
<dbReference type="Proteomes" id="UP001221411">
    <property type="component" value="Unassembled WGS sequence"/>
</dbReference>
<protein>
    <recommendedName>
        <fullName evidence="4">O-antigen polysaccharide polymerase Wzy</fullName>
    </recommendedName>
</protein>
<keyword evidence="1" id="KW-0812">Transmembrane</keyword>
<comment type="caution">
    <text evidence="2">The sequence shown here is derived from an EMBL/GenBank/DDBJ whole genome shotgun (WGS) entry which is preliminary data.</text>
</comment>
<keyword evidence="1" id="KW-0472">Membrane</keyword>
<feature type="transmembrane region" description="Helical" evidence="1">
    <location>
        <begin position="154"/>
        <end position="171"/>
    </location>
</feature>
<feature type="transmembrane region" description="Helical" evidence="1">
    <location>
        <begin position="81"/>
        <end position="101"/>
    </location>
</feature>
<accession>A0ABT5F2S1</accession>